<comment type="similarity">
    <text evidence="2">Belongs to the peptidase S49 family.</text>
</comment>
<dbReference type="PANTHER" id="PTHR33209">
    <property type="entry name" value="PROTEASE 4"/>
    <property type="match status" value="1"/>
</dbReference>
<organism evidence="9 10">
    <name type="scientific">Pseudobowmanella zhangzhouensis</name>
    <dbReference type="NCBI Taxonomy" id="1537679"/>
    <lineage>
        <taxon>Bacteria</taxon>
        <taxon>Pseudomonadati</taxon>
        <taxon>Pseudomonadota</taxon>
        <taxon>Gammaproteobacteria</taxon>
        <taxon>Alteromonadales</taxon>
        <taxon>Alteromonadaceae</taxon>
    </lineage>
</organism>
<feature type="transmembrane region" description="Helical" evidence="7">
    <location>
        <begin position="25"/>
        <end position="43"/>
    </location>
</feature>
<keyword evidence="4 9" id="KW-0378">Hydrolase</keyword>
<keyword evidence="7" id="KW-1133">Transmembrane helix</keyword>
<dbReference type="PANTHER" id="PTHR33209:SF1">
    <property type="entry name" value="PEPTIDASE S49 DOMAIN-CONTAINING PROTEIN"/>
    <property type="match status" value="1"/>
</dbReference>
<dbReference type="InterPro" id="IPR004635">
    <property type="entry name" value="Pept_S49_SppA"/>
</dbReference>
<dbReference type="InterPro" id="IPR029045">
    <property type="entry name" value="ClpP/crotonase-like_dom_sf"/>
</dbReference>
<evidence type="ECO:0000313" key="9">
    <source>
        <dbReference type="EMBL" id="MFC6440208.1"/>
    </source>
</evidence>
<sequence length="618" mass="68372">MSQNSSWTKRIFVGLWTALNFCRKAFFNIIFLLIAGFILISLFSGEEKMVVPKGSALVLNPYGNLVIQKRYVDPLDKFLQEAFNQPEDEPEVLLSDVIFAIDNAREDKRIKALILDLGGLAGGMDKLEQVARSIDKFKESGKPVYAIGDYYSQGQYYIAAHADKVYLNPMGVLLFDGYGSYGMYFKSMLEKIKATTHIFRVGTYKSFVEPYIRDDMSPAAKEANQAWLSEMWSLYKTNVATARGLDIAQFDEKIESFLAKFDEANGSFAQYALDNGWVDALATRDEVIASITEVVEPADNKRGYTHITYHDYDQVIRSPFPKVHGDNNVAVIAARGNILDGFQPEGSIGGDSTAMLLRKARQDDSVKAVVLYVDSPGGSAFASDIIRREIDLIKAEGKPVVVSMASVAASGGYWISSGADQIWAAPSTITGSIGVFGMFLTFENSLDYLGVHADGVGTTDFSGMSIARPLDPRIGQIFQRSVEHTYHNFIQMVGQDRGMSPEEVDHIAQGRVWIGSTAKEIGLVDELGYLPDAIKAAADLAKLDKFDTKYIQRELNEHEIMMQKLFGNAAVWLDKANVTTPHTGLLTLARQALSRFDSLTRFNDPQGTYAFCLPCSAE</sequence>
<dbReference type="PIRSF" id="PIRSF001217">
    <property type="entry name" value="Protease_4_SppA"/>
    <property type="match status" value="1"/>
</dbReference>
<evidence type="ECO:0000256" key="5">
    <source>
        <dbReference type="ARBA" id="ARBA00022825"/>
    </source>
</evidence>
<dbReference type="Pfam" id="PF01343">
    <property type="entry name" value="Peptidase_S49"/>
    <property type="match status" value="2"/>
</dbReference>
<comment type="subcellular location">
    <subcellularLocation>
        <location evidence="1">Membrane</location>
    </subcellularLocation>
</comment>
<dbReference type="InterPro" id="IPR002142">
    <property type="entry name" value="Peptidase_S49"/>
</dbReference>
<keyword evidence="3" id="KW-0645">Protease</keyword>
<dbReference type="EMBL" id="JBHSUS010000001">
    <property type="protein sequence ID" value="MFC6440208.1"/>
    <property type="molecule type" value="Genomic_DNA"/>
</dbReference>
<keyword evidence="7" id="KW-0812">Transmembrane</keyword>
<name>A0ABW1XLR0_9ALTE</name>
<feature type="domain" description="Peptidase S49" evidence="8">
    <location>
        <begin position="394"/>
        <end position="543"/>
    </location>
</feature>
<evidence type="ECO:0000256" key="3">
    <source>
        <dbReference type="ARBA" id="ARBA00022670"/>
    </source>
</evidence>
<dbReference type="InterPro" id="IPR004634">
    <property type="entry name" value="Pept_S49_pIV"/>
</dbReference>
<gene>
    <name evidence="9" type="primary">sppA</name>
    <name evidence="9" type="ORF">ACFP85_08620</name>
</gene>
<dbReference type="SUPFAM" id="SSF52096">
    <property type="entry name" value="ClpP/crotonase"/>
    <property type="match status" value="2"/>
</dbReference>
<dbReference type="CDD" id="cd07023">
    <property type="entry name" value="S49_Sppa_N_C"/>
    <property type="match status" value="1"/>
</dbReference>
<evidence type="ECO:0000256" key="6">
    <source>
        <dbReference type="ARBA" id="ARBA00023136"/>
    </source>
</evidence>
<evidence type="ECO:0000313" key="10">
    <source>
        <dbReference type="Proteomes" id="UP001596364"/>
    </source>
</evidence>
<dbReference type="EC" id="3.4.21.-" evidence="9"/>
<reference evidence="10" key="1">
    <citation type="journal article" date="2019" name="Int. J. Syst. Evol. Microbiol.">
        <title>The Global Catalogue of Microorganisms (GCM) 10K type strain sequencing project: providing services to taxonomists for standard genome sequencing and annotation.</title>
        <authorList>
            <consortium name="The Broad Institute Genomics Platform"/>
            <consortium name="The Broad Institute Genome Sequencing Center for Infectious Disease"/>
            <person name="Wu L."/>
            <person name="Ma J."/>
        </authorList>
    </citation>
    <scope>NUCLEOTIDE SEQUENCE [LARGE SCALE GENOMIC DNA]</scope>
    <source>
        <strain evidence="10">CGMCC 1.16031</strain>
    </source>
</reference>
<dbReference type="Gene3D" id="6.20.330.10">
    <property type="match status" value="1"/>
</dbReference>
<feature type="domain" description="Peptidase S49" evidence="8">
    <location>
        <begin position="137"/>
        <end position="293"/>
    </location>
</feature>
<dbReference type="Gene3D" id="3.90.226.10">
    <property type="entry name" value="2-enoyl-CoA Hydratase, Chain A, domain 1"/>
    <property type="match status" value="3"/>
</dbReference>
<proteinExistence type="inferred from homology"/>
<evidence type="ECO:0000256" key="7">
    <source>
        <dbReference type="SAM" id="Phobius"/>
    </source>
</evidence>
<evidence type="ECO:0000256" key="2">
    <source>
        <dbReference type="ARBA" id="ARBA00008683"/>
    </source>
</evidence>
<dbReference type="Proteomes" id="UP001596364">
    <property type="component" value="Unassembled WGS sequence"/>
</dbReference>
<protein>
    <submittedName>
        <fullName evidence="9">Signal peptide peptidase SppA</fullName>
        <ecNumber evidence="9">3.4.21.-</ecNumber>
    </submittedName>
</protein>
<evidence type="ECO:0000259" key="8">
    <source>
        <dbReference type="Pfam" id="PF01343"/>
    </source>
</evidence>
<dbReference type="GO" id="GO:0016787">
    <property type="term" value="F:hydrolase activity"/>
    <property type="evidence" value="ECO:0007669"/>
    <property type="project" value="UniProtKB-KW"/>
</dbReference>
<dbReference type="NCBIfam" id="TIGR00706">
    <property type="entry name" value="SppA_dom"/>
    <property type="match status" value="1"/>
</dbReference>
<dbReference type="InterPro" id="IPR047217">
    <property type="entry name" value="S49_SppA_67K_type_N"/>
</dbReference>
<accession>A0ABW1XLR0</accession>
<dbReference type="RefSeq" id="WP_131258014.1">
    <property type="nucleotide sequence ID" value="NZ_JBHSUS010000001.1"/>
</dbReference>
<evidence type="ECO:0000256" key="1">
    <source>
        <dbReference type="ARBA" id="ARBA00004370"/>
    </source>
</evidence>
<comment type="caution">
    <text evidence="9">The sequence shown here is derived from an EMBL/GenBank/DDBJ whole genome shotgun (WGS) entry which is preliminary data.</text>
</comment>
<dbReference type="CDD" id="cd07018">
    <property type="entry name" value="S49_SppA_67K_type"/>
    <property type="match status" value="1"/>
</dbReference>
<keyword evidence="5" id="KW-0720">Serine protease</keyword>
<keyword evidence="10" id="KW-1185">Reference proteome</keyword>
<dbReference type="NCBIfam" id="TIGR00705">
    <property type="entry name" value="SppA_67K"/>
    <property type="match status" value="1"/>
</dbReference>
<keyword evidence="6 7" id="KW-0472">Membrane</keyword>
<dbReference type="InterPro" id="IPR047272">
    <property type="entry name" value="S49_SppA_C"/>
</dbReference>
<evidence type="ECO:0000256" key="4">
    <source>
        <dbReference type="ARBA" id="ARBA00022801"/>
    </source>
</evidence>